<dbReference type="InterPro" id="IPR050162">
    <property type="entry name" value="MsrA_MetSO_reductase"/>
</dbReference>
<evidence type="ECO:0000313" key="6">
    <source>
        <dbReference type="EMBL" id="MVX60124.1"/>
    </source>
</evidence>
<dbReference type="GO" id="GO:0005737">
    <property type="term" value="C:cytoplasm"/>
    <property type="evidence" value="ECO:0007669"/>
    <property type="project" value="TreeGrafter"/>
</dbReference>
<reference evidence="6 7" key="1">
    <citation type="submission" date="2019-12" db="EMBL/GenBank/DDBJ databases">
        <title>Microbes associate with the intestines of laboratory mice.</title>
        <authorList>
            <person name="Navarre W."/>
            <person name="Wong E."/>
        </authorList>
    </citation>
    <scope>NUCLEOTIDE SEQUENCE [LARGE SCALE GENOMIC DNA]</scope>
    <source>
        <strain evidence="6 7">NM66_B29</strain>
    </source>
</reference>
<evidence type="ECO:0000256" key="3">
    <source>
        <dbReference type="ARBA" id="ARBA00047806"/>
    </source>
</evidence>
<dbReference type="EMBL" id="WSRR01000002">
    <property type="protein sequence ID" value="MVX60124.1"/>
    <property type="molecule type" value="Genomic_DNA"/>
</dbReference>
<dbReference type="Pfam" id="PF01625">
    <property type="entry name" value="PMSR"/>
    <property type="match status" value="1"/>
</dbReference>
<evidence type="ECO:0000256" key="4">
    <source>
        <dbReference type="ARBA" id="ARBA00048782"/>
    </source>
</evidence>
<sequence length="144" mass="15756">MLLGTEAYLRQLPGVADTEAGYANSLAEEPAYKEVCSGKMGAAETARMSYDAGAIPLSLLLEAYLHTIDSLSFNRQGNDRETQYRAGIYWTDPADESVVQASLSALELRLEQAPYIEAAPLVNFFPAEAYHQDYLARTPSGIVM</sequence>
<dbReference type="PANTHER" id="PTHR42799">
    <property type="entry name" value="MITOCHONDRIAL PEPTIDE METHIONINE SULFOXIDE REDUCTASE"/>
    <property type="match status" value="1"/>
</dbReference>
<dbReference type="SUPFAM" id="SSF55068">
    <property type="entry name" value="Peptide methionine sulfoxide reductase"/>
    <property type="match status" value="1"/>
</dbReference>
<dbReference type="GO" id="GO:0034599">
    <property type="term" value="P:cellular response to oxidative stress"/>
    <property type="evidence" value="ECO:0007669"/>
    <property type="project" value="TreeGrafter"/>
</dbReference>
<comment type="catalytic activity">
    <reaction evidence="4">
        <text>[thioredoxin]-disulfide + L-methionine + H2O = L-methionine (S)-S-oxide + [thioredoxin]-dithiol</text>
        <dbReference type="Rhea" id="RHEA:19993"/>
        <dbReference type="Rhea" id="RHEA-COMP:10698"/>
        <dbReference type="Rhea" id="RHEA-COMP:10700"/>
        <dbReference type="ChEBI" id="CHEBI:15377"/>
        <dbReference type="ChEBI" id="CHEBI:29950"/>
        <dbReference type="ChEBI" id="CHEBI:50058"/>
        <dbReference type="ChEBI" id="CHEBI:57844"/>
        <dbReference type="ChEBI" id="CHEBI:58772"/>
        <dbReference type="EC" id="1.8.4.11"/>
    </reaction>
</comment>
<dbReference type="AlphaFoldDB" id="A0A6N8JM57"/>
<dbReference type="Proteomes" id="UP000463388">
    <property type="component" value="Unassembled WGS sequence"/>
</dbReference>
<evidence type="ECO:0000313" key="7">
    <source>
        <dbReference type="Proteomes" id="UP000463388"/>
    </source>
</evidence>
<protein>
    <recommendedName>
        <fullName evidence="1">peptide-methionine (S)-S-oxide reductase</fullName>
        <ecNumber evidence="1">1.8.4.11</ecNumber>
    </recommendedName>
</protein>
<proteinExistence type="predicted"/>
<evidence type="ECO:0000256" key="1">
    <source>
        <dbReference type="ARBA" id="ARBA00012502"/>
    </source>
</evidence>
<dbReference type="Gene3D" id="3.30.1060.10">
    <property type="entry name" value="Peptide methionine sulphoxide reductase MsrA"/>
    <property type="match status" value="1"/>
</dbReference>
<comment type="caution">
    <text evidence="6">The sequence shown here is derived from an EMBL/GenBank/DDBJ whole genome shotgun (WGS) entry which is preliminary data.</text>
</comment>
<comment type="catalytic activity">
    <reaction evidence="3">
        <text>L-methionyl-[protein] + [thioredoxin]-disulfide + H2O = L-methionyl-(S)-S-oxide-[protein] + [thioredoxin]-dithiol</text>
        <dbReference type="Rhea" id="RHEA:14217"/>
        <dbReference type="Rhea" id="RHEA-COMP:10698"/>
        <dbReference type="Rhea" id="RHEA-COMP:10700"/>
        <dbReference type="Rhea" id="RHEA-COMP:12313"/>
        <dbReference type="Rhea" id="RHEA-COMP:12315"/>
        <dbReference type="ChEBI" id="CHEBI:15377"/>
        <dbReference type="ChEBI" id="CHEBI:16044"/>
        <dbReference type="ChEBI" id="CHEBI:29950"/>
        <dbReference type="ChEBI" id="CHEBI:44120"/>
        <dbReference type="ChEBI" id="CHEBI:50058"/>
        <dbReference type="EC" id="1.8.4.11"/>
    </reaction>
</comment>
<keyword evidence="2 6" id="KW-0560">Oxidoreductase</keyword>
<dbReference type="InterPro" id="IPR036509">
    <property type="entry name" value="Met_Sox_Rdtase_MsrA_sf"/>
</dbReference>
<organism evidence="6 7">
    <name type="scientific">Adlercreutzia mucosicola</name>
    <dbReference type="NCBI Taxonomy" id="580026"/>
    <lineage>
        <taxon>Bacteria</taxon>
        <taxon>Bacillati</taxon>
        <taxon>Actinomycetota</taxon>
        <taxon>Coriobacteriia</taxon>
        <taxon>Eggerthellales</taxon>
        <taxon>Eggerthellaceae</taxon>
        <taxon>Adlercreutzia</taxon>
    </lineage>
</organism>
<evidence type="ECO:0000256" key="2">
    <source>
        <dbReference type="ARBA" id="ARBA00023002"/>
    </source>
</evidence>
<evidence type="ECO:0000259" key="5">
    <source>
        <dbReference type="Pfam" id="PF01625"/>
    </source>
</evidence>
<gene>
    <name evidence="6" type="primary">msrA</name>
    <name evidence="6" type="ORF">GKZ27_01360</name>
</gene>
<dbReference type="NCBIfam" id="TIGR00401">
    <property type="entry name" value="msrA"/>
    <property type="match status" value="1"/>
</dbReference>
<dbReference type="EC" id="1.8.4.11" evidence="1"/>
<name>A0A6N8JM57_9ACTN</name>
<dbReference type="GO" id="GO:0008113">
    <property type="term" value="F:peptide-methionine (S)-S-oxide reductase activity"/>
    <property type="evidence" value="ECO:0007669"/>
    <property type="project" value="UniProtKB-EC"/>
</dbReference>
<accession>A0A6N8JM57</accession>
<feature type="domain" description="Peptide methionine sulphoxide reductase MsrA" evidence="5">
    <location>
        <begin position="4"/>
        <end position="141"/>
    </location>
</feature>
<dbReference type="InterPro" id="IPR002569">
    <property type="entry name" value="Met_Sox_Rdtase_MsrA_dom"/>
</dbReference>
<dbReference type="PANTHER" id="PTHR42799:SF2">
    <property type="entry name" value="MITOCHONDRIAL PEPTIDE METHIONINE SULFOXIDE REDUCTASE"/>
    <property type="match status" value="1"/>
</dbReference>
<keyword evidence="7" id="KW-1185">Reference proteome</keyword>